<dbReference type="Proteomes" id="UP000074294">
    <property type="component" value="Unassembled WGS sequence"/>
</dbReference>
<dbReference type="Pfam" id="PF12831">
    <property type="entry name" value="FAD_oxidored"/>
    <property type="match status" value="1"/>
</dbReference>
<evidence type="ECO:0000313" key="1">
    <source>
        <dbReference type="EMBL" id="KUO41858.1"/>
    </source>
</evidence>
<evidence type="ECO:0000313" key="2">
    <source>
        <dbReference type="Proteomes" id="UP000074294"/>
    </source>
</evidence>
<dbReference type="Gene3D" id="3.50.50.60">
    <property type="entry name" value="FAD/NAD(P)-binding domain"/>
    <property type="match status" value="1"/>
</dbReference>
<dbReference type="PANTHER" id="PTHR42685">
    <property type="entry name" value="GERANYLGERANYL DIPHOSPHATE REDUCTASE"/>
    <property type="match status" value="1"/>
</dbReference>
<dbReference type="AlphaFoldDB" id="A0A147JZD7"/>
<evidence type="ECO:0008006" key="3">
    <source>
        <dbReference type="Google" id="ProtNLM"/>
    </source>
</evidence>
<dbReference type="EMBL" id="LQMQ01000013">
    <property type="protein sequence ID" value="KUO41858.1"/>
    <property type="molecule type" value="Genomic_DNA"/>
</dbReference>
<proteinExistence type="predicted"/>
<accession>A0A147JZD7</accession>
<name>A0A147JZD7_HADYE</name>
<gene>
    <name evidence="1" type="ORF">APZ16_03980</name>
</gene>
<organism evidence="1 2">
    <name type="scientific">Hadarchaeum yellowstonense</name>
    <dbReference type="NCBI Taxonomy" id="1776334"/>
    <lineage>
        <taxon>Archaea</taxon>
        <taxon>Methanobacteriati</taxon>
        <taxon>Candidatus Hadarchaeota</taxon>
        <taxon>Candidatus Hadarchaeia</taxon>
        <taxon>Candidatus Hadarchaeales</taxon>
        <taxon>Candidatus Hadarchaeaceae</taxon>
        <taxon>Candidatus Hadarchaeum</taxon>
    </lineage>
</organism>
<sequence>MPERWDVIVAGGGTAGLAAARSASKEGGKVLLLELRAHLGPPAHSGSLVSSDAGILVKRAVAQRLREIKLHAPHRELTVDYDRGMIVDLGRIDEILAAEVAENGGEIWLNAPVKSLLMEDGVVRGVHIEAGGWSENIRGEVVVDATGARGDMSCLFLSEVLRKGWKREFLAFYNEYLMVNASDEKSAEVFFDSYLAPGGHAWVYPLTKGLAVSGICGLRIHPDAALDEFLGRREIKRLTRAVPIAASRGQLPLEGPLSQTCGDGILAAGGAAGQIYPLSGQGLQYSLRCGEIAGRVAVDAITEGDVSKERLSEYDRVWRSEFGRDFEIGKVIYSSLSVSRDQKMDALAAVLDGRPGLQRAFVDLFLGFNLASSARTLLKDEEISKIFGGEVIKLFNQR</sequence>
<dbReference type="PANTHER" id="PTHR42685:SF18">
    <property type="entry name" value="DIGERANYLGERANYLGLYCEROPHOSPHOLIPID REDUCTASE"/>
    <property type="match status" value="1"/>
</dbReference>
<dbReference type="STRING" id="1776334.APZ16_03980"/>
<dbReference type="InterPro" id="IPR036188">
    <property type="entry name" value="FAD/NAD-bd_sf"/>
</dbReference>
<protein>
    <recommendedName>
        <fullName evidence="3">NAD(P)/FAD-dependent oxidoreductase</fullName>
    </recommendedName>
</protein>
<dbReference type="PRINTS" id="PR00411">
    <property type="entry name" value="PNDRDTASEI"/>
</dbReference>
<dbReference type="SUPFAM" id="SSF51905">
    <property type="entry name" value="FAD/NAD(P)-binding domain"/>
    <property type="match status" value="1"/>
</dbReference>
<reference evidence="1 2" key="1">
    <citation type="journal article" date="2016" name="Nat. Microbiol.">
        <title>Genomic inference of the metabolism of cosmopolitan subsurface Archaea, Hadesarchaea.</title>
        <authorList>
            <person name="Baker B.J."/>
            <person name="Saw J.H."/>
            <person name="Lind A.E."/>
            <person name="Lazar C.S."/>
            <person name="Hinrichs K.-U."/>
            <person name="Teske A.P."/>
            <person name="Ettema T.J."/>
        </authorList>
    </citation>
    <scope>NUCLEOTIDE SEQUENCE [LARGE SCALE GENOMIC DNA]</scope>
</reference>
<dbReference type="InterPro" id="IPR050407">
    <property type="entry name" value="Geranylgeranyl_reductase"/>
</dbReference>
<comment type="caution">
    <text evidence="1">The sequence shown here is derived from an EMBL/GenBank/DDBJ whole genome shotgun (WGS) entry which is preliminary data.</text>
</comment>